<dbReference type="FunFam" id="3.30.70.270:FF:000020">
    <property type="entry name" value="Transposon Tf2-6 polyprotein-like Protein"/>
    <property type="match status" value="1"/>
</dbReference>
<evidence type="ECO:0000256" key="6">
    <source>
        <dbReference type="ARBA" id="ARBA00022801"/>
    </source>
</evidence>
<dbReference type="Gene3D" id="3.30.70.270">
    <property type="match status" value="2"/>
</dbReference>
<dbReference type="GO" id="GO:0003676">
    <property type="term" value="F:nucleic acid binding"/>
    <property type="evidence" value="ECO:0007669"/>
    <property type="project" value="InterPro"/>
</dbReference>
<dbReference type="Pfam" id="PF17919">
    <property type="entry name" value="RT_RNaseH_2"/>
    <property type="match status" value="1"/>
</dbReference>
<dbReference type="InterPro" id="IPR036397">
    <property type="entry name" value="RNaseH_sf"/>
</dbReference>
<dbReference type="InterPro" id="IPR043128">
    <property type="entry name" value="Rev_trsase/Diguanyl_cyclase"/>
</dbReference>
<keyword evidence="3" id="KW-0548">Nucleotidyltransferase</keyword>
<keyword evidence="6" id="KW-0378">Hydrolase</keyword>
<keyword evidence="1" id="KW-0645">Protease</keyword>
<dbReference type="PANTHER" id="PTHR37984:SF5">
    <property type="entry name" value="PROTEIN NYNRIN-LIKE"/>
    <property type="match status" value="1"/>
</dbReference>
<dbReference type="Gene3D" id="3.10.10.10">
    <property type="entry name" value="HIV Type 1 Reverse Transcriptase, subunit A, domain 1"/>
    <property type="match status" value="1"/>
</dbReference>
<evidence type="ECO:0000313" key="10">
    <source>
        <dbReference type="EnsemblMetazoa" id="Aqu2.1.20983_001"/>
    </source>
</evidence>
<keyword evidence="7" id="KW-0695">RNA-directed DNA polymerase</keyword>
<name>A0A1X7U0T5_AMPQE</name>
<evidence type="ECO:0000256" key="4">
    <source>
        <dbReference type="ARBA" id="ARBA00022722"/>
    </source>
</evidence>
<evidence type="ECO:0000259" key="9">
    <source>
        <dbReference type="PROSITE" id="PS50878"/>
    </source>
</evidence>
<dbReference type="GO" id="GO:0008233">
    <property type="term" value="F:peptidase activity"/>
    <property type="evidence" value="ECO:0007669"/>
    <property type="project" value="UniProtKB-KW"/>
</dbReference>
<dbReference type="AlphaFoldDB" id="A0A1X7U0T5"/>
<evidence type="ECO:0000256" key="2">
    <source>
        <dbReference type="ARBA" id="ARBA00022679"/>
    </source>
</evidence>
<keyword evidence="2" id="KW-0808">Transferase</keyword>
<keyword evidence="5" id="KW-0255">Endonuclease</keyword>
<dbReference type="GO" id="GO:0006508">
    <property type="term" value="P:proteolysis"/>
    <property type="evidence" value="ECO:0007669"/>
    <property type="project" value="UniProtKB-KW"/>
</dbReference>
<keyword evidence="8" id="KW-0511">Multifunctional enzyme</keyword>
<dbReference type="PROSITE" id="PS50878">
    <property type="entry name" value="RT_POL"/>
    <property type="match status" value="1"/>
</dbReference>
<dbReference type="OrthoDB" id="775972at2759"/>
<dbReference type="GO" id="GO:0003964">
    <property type="term" value="F:RNA-directed DNA polymerase activity"/>
    <property type="evidence" value="ECO:0007669"/>
    <property type="project" value="UniProtKB-KW"/>
</dbReference>
<dbReference type="PANTHER" id="PTHR37984">
    <property type="entry name" value="PROTEIN CBG26694"/>
    <property type="match status" value="1"/>
</dbReference>
<feature type="domain" description="Reverse transcriptase" evidence="9">
    <location>
        <begin position="263"/>
        <end position="441"/>
    </location>
</feature>
<dbReference type="InterPro" id="IPR000477">
    <property type="entry name" value="RT_dom"/>
</dbReference>
<evidence type="ECO:0000256" key="3">
    <source>
        <dbReference type="ARBA" id="ARBA00022695"/>
    </source>
</evidence>
<organism evidence="10">
    <name type="scientific">Amphimedon queenslandica</name>
    <name type="common">Sponge</name>
    <dbReference type="NCBI Taxonomy" id="400682"/>
    <lineage>
        <taxon>Eukaryota</taxon>
        <taxon>Metazoa</taxon>
        <taxon>Porifera</taxon>
        <taxon>Demospongiae</taxon>
        <taxon>Heteroscleromorpha</taxon>
        <taxon>Haplosclerida</taxon>
        <taxon>Niphatidae</taxon>
        <taxon>Amphimedon</taxon>
    </lineage>
</organism>
<dbReference type="eggNOG" id="KOG0017">
    <property type="taxonomic scope" value="Eukaryota"/>
</dbReference>
<evidence type="ECO:0000256" key="5">
    <source>
        <dbReference type="ARBA" id="ARBA00022759"/>
    </source>
</evidence>
<protein>
    <recommendedName>
        <fullName evidence="9">Reverse transcriptase domain-containing protein</fullName>
    </recommendedName>
</protein>
<dbReference type="Pfam" id="PF00078">
    <property type="entry name" value="RVT_1"/>
    <property type="match status" value="1"/>
</dbReference>
<evidence type="ECO:0000256" key="8">
    <source>
        <dbReference type="ARBA" id="ARBA00023268"/>
    </source>
</evidence>
<accession>A0A1X7U0T5</accession>
<dbReference type="InterPro" id="IPR041577">
    <property type="entry name" value="RT_RNaseH_2"/>
</dbReference>
<dbReference type="CDD" id="cd01647">
    <property type="entry name" value="RT_LTR"/>
    <property type="match status" value="1"/>
</dbReference>
<dbReference type="Pfam" id="PF22938">
    <property type="entry name" value="Integrase_p58_C"/>
    <property type="match status" value="1"/>
</dbReference>
<dbReference type="EnsemblMetazoa" id="Aqu2.1.20983_001">
    <property type="protein sequence ID" value="Aqu2.1.20983_001"/>
    <property type="gene ID" value="Aqu2.1.20983"/>
</dbReference>
<dbReference type="InParanoid" id="A0A1X7U0T5"/>
<evidence type="ECO:0000256" key="7">
    <source>
        <dbReference type="ARBA" id="ARBA00022918"/>
    </source>
</evidence>
<dbReference type="GO" id="GO:0004519">
    <property type="term" value="F:endonuclease activity"/>
    <property type="evidence" value="ECO:0007669"/>
    <property type="project" value="UniProtKB-KW"/>
</dbReference>
<dbReference type="Gene3D" id="3.30.420.10">
    <property type="entry name" value="Ribonuclease H-like superfamily/Ribonuclease H"/>
    <property type="match status" value="1"/>
</dbReference>
<dbReference type="InterPro" id="IPR050951">
    <property type="entry name" value="Retrovirus_Pol_polyprotein"/>
</dbReference>
<dbReference type="InterPro" id="IPR054465">
    <property type="entry name" value="Integrase_p58-like_C"/>
</dbReference>
<dbReference type="InterPro" id="IPR043502">
    <property type="entry name" value="DNA/RNA_pol_sf"/>
</dbReference>
<keyword evidence="4" id="KW-0540">Nuclease</keyword>
<dbReference type="FunFam" id="3.10.10.10:FF:000007">
    <property type="entry name" value="Retrovirus-related Pol polyprotein from transposon 17.6-like Protein"/>
    <property type="match status" value="1"/>
</dbReference>
<evidence type="ECO:0000256" key="1">
    <source>
        <dbReference type="ARBA" id="ARBA00022670"/>
    </source>
</evidence>
<dbReference type="OMA" id="NACKFLA"/>
<reference evidence="10" key="1">
    <citation type="submission" date="2017-05" db="UniProtKB">
        <authorList>
            <consortium name="EnsemblMetazoa"/>
        </authorList>
    </citation>
    <scope>IDENTIFICATION</scope>
</reference>
<proteinExistence type="predicted"/>
<dbReference type="SUPFAM" id="SSF56672">
    <property type="entry name" value="DNA/RNA polymerases"/>
    <property type="match status" value="1"/>
</dbReference>
<sequence>MLRKVLEGERKNWDHMIPYVLFAYREVPQSTLGFSPFELLYGREVRGPLDVLKEEWIHSTEIETDILSFVMDTRERMESAREIVKENARAVQAKQKMYYDQRSREINFEVGDKVLLLLPSSTRKFVAKWQGPYEVIRKIGKVTYEIEMPDKGGRKQIFHVNHLKKWKERAFVNAVIEDGEDIEGYRWSDTGEIVFGTQLTEDMKSDLWRVLRKFPSVTKNTPGKTDRIFHHIRTTDSQPIRQKPYRIPQAYLKDVMKELEEMERDGVIEKSSSEWASPLVIVKKKDGGIRLCVDYRQLNQVTKFDAYPMPRVEELLDTIGDAEFITTLDLAKGYWQVPVNEKDREKTAFTSPRGLYQFKTMPFGLSGAPATFQRMMDEILRGTETFAGVYLDDIVIHSSIWRDHLNQLTDVLKRLDDAGLTIKLKKCTFGARECTYLGYQIGKGGVRPEQRKIEAIINMARPQTKKDVRTFLGITGYYRRFVQDYASIAEPLTELTRKKLPERVIWSEKAELAFQKLKTALTTAPLMKNPNFNQTFILQTDA</sequence>